<reference evidence="1 2" key="1">
    <citation type="submission" date="2015-05" db="EMBL/GenBank/DDBJ databases">
        <authorList>
            <person name="Wang D.B."/>
            <person name="Wang M."/>
        </authorList>
    </citation>
    <scope>NUCLEOTIDE SEQUENCE [LARGE SCALE GENOMIC DNA]</scope>
    <source>
        <strain evidence="1">VL1</strain>
    </source>
</reference>
<keyword evidence="2" id="KW-1185">Reference proteome</keyword>
<accession>A0A0G4ML08</accession>
<gene>
    <name evidence="1" type="ORF">BN1708_019632</name>
</gene>
<protein>
    <submittedName>
        <fullName evidence="1">Uncharacterized protein</fullName>
    </submittedName>
</protein>
<sequence>APSPSSPPSMAALWASVSP</sequence>
<evidence type="ECO:0000313" key="2">
    <source>
        <dbReference type="Proteomes" id="UP000044602"/>
    </source>
</evidence>
<dbReference type="Proteomes" id="UP000044602">
    <property type="component" value="Unassembled WGS sequence"/>
</dbReference>
<feature type="non-terminal residue" evidence="1">
    <location>
        <position position="1"/>
    </location>
</feature>
<proteinExistence type="predicted"/>
<name>A0A0G4ML08_VERLO</name>
<dbReference type="AlphaFoldDB" id="A0A0G4ML08"/>
<evidence type="ECO:0000313" key="1">
    <source>
        <dbReference type="EMBL" id="CRK34849.1"/>
    </source>
</evidence>
<organism evidence="1 2">
    <name type="scientific">Verticillium longisporum</name>
    <name type="common">Verticillium dahliae var. longisporum</name>
    <dbReference type="NCBI Taxonomy" id="100787"/>
    <lineage>
        <taxon>Eukaryota</taxon>
        <taxon>Fungi</taxon>
        <taxon>Dikarya</taxon>
        <taxon>Ascomycota</taxon>
        <taxon>Pezizomycotina</taxon>
        <taxon>Sordariomycetes</taxon>
        <taxon>Hypocreomycetidae</taxon>
        <taxon>Glomerellales</taxon>
        <taxon>Plectosphaerellaceae</taxon>
        <taxon>Verticillium</taxon>
    </lineage>
</organism>
<dbReference type="EMBL" id="CVQH01023255">
    <property type="protein sequence ID" value="CRK34849.1"/>
    <property type="molecule type" value="Genomic_DNA"/>
</dbReference>